<protein>
    <submittedName>
        <fullName evidence="1">Type II toxin-antitoxin system RelE/ParE family toxin</fullName>
    </submittedName>
</protein>
<accession>A0A7C3VKJ4</accession>
<name>A0A7C3VKJ4_9CYAN</name>
<gene>
    <name evidence="1" type="ORF">ENR15_23985</name>
</gene>
<organism evidence="1">
    <name type="scientific">Planktothricoides sp. SpSt-374</name>
    <dbReference type="NCBI Taxonomy" id="2282167"/>
    <lineage>
        <taxon>Bacteria</taxon>
        <taxon>Bacillati</taxon>
        <taxon>Cyanobacteriota</taxon>
        <taxon>Cyanophyceae</taxon>
        <taxon>Oscillatoriophycideae</taxon>
        <taxon>Oscillatoriales</taxon>
        <taxon>Oscillatoriaceae</taxon>
        <taxon>Planktothricoides</taxon>
    </lineage>
</organism>
<reference evidence="1" key="1">
    <citation type="journal article" date="2020" name="mSystems">
        <title>Genome- and Community-Level Interaction Insights into Carbon Utilization and Element Cycling Functions of Hydrothermarchaeota in Hydrothermal Sediment.</title>
        <authorList>
            <person name="Zhou Z."/>
            <person name="Liu Y."/>
            <person name="Xu W."/>
            <person name="Pan J."/>
            <person name="Luo Z.H."/>
            <person name="Li M."/>
        </authorList>
    </citation>
    <scope>NUCLEOTIDE SEQUENCE [LARGE SCALE GENOMIC DNA]</scope>
    <source>
        <strain evidence="1">SpSt-374</strain>
    </source>
</reference>
<sequence>MSNDQPLVQIDLTPQYKRNLRDLAKKYRRIRLDTQPIIEELQQGNFTGDGFADLSVRLAGMGENYLIFKVRVKNTDIQKGKSGGYQLIYQVESPTSVLLLTIYAKSEVADISVNEINSILAELYFQ</sequence>
<proteinExistence type="predicted"/>
<dbReference type="AlphaFoldDB" id="A0A7C3VKJ4"/>
<evidence type="ECO:0000313" key="1">
    <source>
        <dbReference type="EMBL" id="HGG03613.1"/>
    </source>
</evidence>
<dbReference type="EMBL" id="DSPX01000250">
    <property type="protein sequence ID" value="HGG03613.1"/>
    <property type="molecule type" value="Genomic_DNA"/>
</dbReference>
<comment type="caution">
    <text evidence="1">The sequence shown here is derived from an EMBL/GenBank/DDBJ whole genome shotgun (WGS) entry which is preliminary data.</text>
</comment>